<keyword evidence="4" id="KW-1185">Reference proteome</keyword>
<dbReference type="EMBL" id="QSID01000016">
    <property type="protein sequence ID" value="RHC61704.1"/>
    <property type="molecule type" value="Genomic_DNA"/>
</dbReference>
<evidence type="ECO:0000313" key="4">
    <source>
        <dbReference type="Proteomes" id="UP000284621"/>
    </source>
</evidence>
<accession>A0A415GAL7</accession>
<dbReference type="Proteomes" id="UP000284621">
    <property type="component" value="Unassembled WGS sequence"/>
</dbReference>
<comment type="caution">
    <text evidence="2">The sequence shown here is derived from an EMBL/GenBank/DDBJ whole genome shotgun (WGS) entry which is preliminary data.</text>
</comment>
<dbReference type="AlphaFoldDB" id="A0A415GAL7"/>
<protein>
    <submittedName>
        <fullName evidence="2">Uncharacterized protein</fullName>
    </submittedName>
</protein>
<proteinExistence type="predicted"/>
<evidence type="ECO:0000313" key="3">
    <source>
        <dbReference type="Proteomes" id="UP000283497"/>
    </source>
</evidence>
<evidence type="ECO:0000313" key="1">
    <source>
        <dbReference type="EMBL" id="RHC61704.1"/>
    </source>
</evidence>
<evidence type="ECO:0000313" key="2">
    <source>
        <dbReference type="EMBL" id="RHK41758.1"/>
    </source>
</evidence>
<name>A0A415GAL7_9FIRM</name>
<gene>
    <name evidence="2" type="ORF">DW068_01355</name>
    <name evidence="1" type="ORF">DW833_12480</name>
</gene>
<sequence length="97" mass="11205">MPVSSALQFFQTLNTYSRLYPNKQAEVAQQLENLINGTTVPDTIIKKEKELLRALLIQFCKLEFIVLSKPICFFFSKYGNITISIWIVIMKIATKLF</sequence>
<reference evidence="3 4" key="1">
    <citation type="submission" date="2018-08" db="EMBL/GenBank/DDBJ databases">
        <title>A genome reference for cultivated species of the human gut microbiota.</title>
        <authorList>
            <person name="Zou Y."/>
            <person name="Xue W."/>
            <person name="Luo G."/>
        </authorList>
    </citation>
    <scope>NUCLEOTIDE SEQUENCE [LARGE SCALE GENOMIC DNA]</scope>
    <source>
        <strain evidence="2 3">AF45-14BH</strain>
        <strain evidence="1 4">AM34-3LB</strain>
    </source>
</reference>
<dbReference type="Proteomes" id="UP000283497">
    <property type="component" value="Unassembled WGS sequence"/>
</dbReference>
<organism evidence="2 3">
    <name type="scientific">Anaerobutyricum hallii</name>
    <dbReference type="NCBI Taxonomy" id="39488"/>
    <lineage>
        <taxon>Bacteria</taxon>
        <taxon>Bacillati</taxon>
        <taxon>Bacillota</taxon>
        <taxon>Clostridia</taxon>
        <taxon>Lachnospirales</taxon>
        <taxon>Lachnospiraceae</taxon>
        <taxon>Anaerobutyricum</taxon>
    </lineage>
</organism>
<dbReference type="EMBL" id="QRNJ01000003">
    <property type="protein sequence ID" value="RHK41758.1"/>
    <property type="molecule type" value="Genomic_DNA"/>
</dbReference>